<dbReference type="Proteomes" id="UP000789524">
    <property type="component" value="Unassembled WGS sequence"/>
</dbReference>
<accession>A0A8J2VUB8</accession>
<evidence type="ECO:0000313" key="3">
    <source>
        <dbReference type="Proteomes" id="UP000789524"/>
    </source>
</evidence>
<comment type="caution">
    <text evidence="2">The sequence shown here is derived from an EMBL/GenBank/DDBJ whole genome shotgun (WGS) entry which is preliminary data.</text>
</comment>
<organism evidence="2 3">
    <name type="scientific">Danaus chrysippus</name>
    <name type="common">African queen</name>
    <dbReference type="NCBI Taxonomy" id="151541"/>
    <lineage>
        <taxon>Eukaryota</taxon>
        <taxon>Metazoa</taxon>
        <taxon>Ecdysozoa</taxon>
        <taxon>Arthropoda</taxon>
        <taxon>Hexapoda</taxon>
        <taxon>Insecta</taxon>
        <taxon>Pterygota</taxon>
        <taxon>Neoptera</taxon>
        <taxon>Endopterygota</taxon>
        <taxon>Lepidoptera</taxon>
        <taxon>Glossata</taxon>
        <taxon>Ditrysia</taxon>
        <taxon>Papilionoidea</taxon>
        <taxon>Nymphalidae</taxon>
        <taxon>Danainae</taxon>
        <taxon>Danaini</taxon>
        <taxon>Danaina</taxon>
        <taxon>Danaus</taxon>
        <taxon>Anosia</taxon>
    </lineage>
</organism>
<proteinExistence type="predicted"/>
<evidence type="ECO:0000313" key="2">
    <source>
        <dbReference type="EMBL" id="CAG9574099.1"/>
    </source>
</evidence>
<evidence type="ECO:0000256" key="1">
    <source>
        <dbReference type="SAM" id="Phobius"/>
    </source>
</evidence>
<keyword evidence="1" id="KW-0812">Transmembrane</keyword>
<dbReference type="OrthoDB" id="7479727at2759"/>
<keyword evidence="3" id="KW-1185">Reference proteome</keyword>
<protein>
    <submittedName>
        <fullName evidence="2">(African queen) hypothetical protein</fullName>
    </submittedName>
</protein>
<name>A0A8J2VUB8_9NEOP</name>
<sequence>MNEKSSKSSAVAAGVMIIINLLSMILCIIIFAMGLLVIAAPSTVMYLVNNFGSSFMKALVTEDTLSFQLGMAGALVSGFVFCISFMGLYGAITRSKFLLFMKGFQNQDVNFNHIVRANLNCCELNVTSTLEVNPPWSCCNEEFYSNNCTIEKVHDLDCQNAIRSWLDKFEIPVYATLIVFHVILLSCSLLRHCLSRSHT</sequence>
<gene>
    <name evidence="2" type="ORF">DCHRY22_LOCUS10756</name>
</gene>
<feature type="transmembrane region" description="Helical" evidence="1">
    <location>
        <begin position="21"/>
        <end position="47"/>
    </location>
</feature>
<dbReference type="EMBL" id="CAKASE010000072">
    <property type="protein sequence ID" value="CAG9574099.1"/>
    <property type="molecule type" value="Genomic_DNA"/>
</dbReference>
<reference evidence="2" key="1">
    <citation type="submission" date="2021-09" db="EMBL/GenBank/DDBJ databases">
        <authorList>
            <person name="Martin H S."/>
        </authorList>
    </citation>
    <scope>NUCLEOTIDE SEQUENCE</scope>
</reference>
<keyword evidence="1" id="KW-1133">Transmembrane helix</keyword>
<feature type="transmembrane region" description="Helical" evidence="1">
    <location>
        <begin position="67"/>
        <end position="92"/>
    </location>
</feature>
<keyword evidence="1" id="KW-0472">Membrane</keyword>
<dbReference type="AlphaFoldDB" id="A0A8J2VUB8"/>